<dbReference type="OrthoDB" id="10485765at2759"/>
<evidence type="ECO:0000313" key="2">
    <source>
        <dbReference type="Proteomes" id="UP001152300"/>
    </source>
</evidence>
<gene>
    <name evidence="1" type="ORF">OCU04_006306</name>
</gene>
<dbReference type="AlphaFoldDB" id="A0A9X0AMP5"/>
<dbReference type="Proteomes" id="UP001152300">
    <property type="component" value="Unassembled WGS sequence"/>
</dbReference>
<sequence>MMNPGSQHPTQTIQLPSYPQRVAQADIPPILNDGMPRFPVQTIQSSLCPQRSVQYTVSSMPSTGMPRYLAQATQSSLYCQCQAEATQSSAQLQHQALGGASSMMIPRNFQQPTQAGQSSSDFGIGVERAVSARMSYFSGYSTFSNSNASALNGAMNNYAPQFMYDNPPQISFNAMAVAHSTIRTEPQDMYTFHGGYCQLNPSSLPARQYHNSSNDFSGAYNIPCYSCIPRNPHQNHWNASSNIHEQLSSSYLSARMYPTRPTNFSDIPRNTIIIIRQCTHI</sequence>
<comment type="caution">
    <text evidence="1">The sequence shown here is derived from an EMBL/GenBank/DDBJ whole genome shotgun (WGS) entry which is preliminary data.</text>
</comment>
<organism evidence="1 2">
    <name type="scientific">Sclerotinia nivalis</name>
    <dbReference type="NCBI Taxonomy" id="352851"/>
    <lineage>
        <taxon>Eukaryota</taxon>
        <taxon>Fungi</taxon>
        <taxon>Dikarya</taxon>
        <taxon>Ascomycota</taxon>
        <taxon>Pezizomycotina</taxon>
        <taxon>Leotiomycetes</taxon>
        <taxon>Helotiales</taxon>
        <taxon>Sclerotiniaceae</taxon>
        <taxon>Sclerotinia</taxon>
    </lineage>
</organism>
<reference evidence="1" key="1">
    <citation type="submission" date="2022-11" db="EMBL/GenBank/DDBJ databases">
        <title>Genome Resource of Sclerotinia nivalis Strain SnTB1, a Plant Pathogen Isolated from American Ginseng.</title>
        <authorList>
            <person name="Fan S."/>
        </authorList>
    </citation>
    <scope>NUCLEOTIDE SEQUENCE</scope>
    <source>
        <strain evidence="1">SnTB1</strain>
    </source>
</reference>
<protein>
    <submittedName>
        <fullName evidence="1">Uncharacterized protein</fullName>
    </submittedName>
</protein>
<dbReference type="EMBL" id="JAPEIS010000006">
    <property type="protein sequence ID" value="KAJ8065631.1"/>
    <property type="molecule type" value="Genomic_DNA"/>
</dbReference>
<name>A0A9X0AMP5_9HELO</name>
<accession>A0A9X0AMP5</accession>
<evidence type="ECO:0000313" key="1">
    <source>
        <dbReference type="EMBL" id="KAJ8065631.1"/>
    </source>
</evidence>
<proteinExistence type="predicted"/>
<keyword evidence="2" id="KW-1185">Reference proteome</keyword>